<protein>
    <recommendedName>
        <fullName evidence="3">Apple domain-containing protein</fullName>
    </recommendedName>
</protein>
<name>A0A814K136_9BILA</name>
<sequence>KIEATRYTIKYIRNYGITVVNNSDSLGLLRVKNNYECFNSCSKNDLCELVEINNGLCKLLSFNSTIYSENSNSFIYIKHFNPRKWIKKSLTTQYLVELSTRGDWNEIHDSQVHSTFQILDLRSSEKDVYLNKLDGALIRLTNDSLYVHDRFTVNGYWEA</sequence>
<keyword evidence="2" id="KW-1185">Reference proteome</keyword>
<organism evidence="1 2">
    <name type="scientific">Brachionus calyciflorus</name>
    <dbReference type="NCBI Taxonomy" id="104777"/>
    <lineage>
        <taxon>Eukaryota</taxon>
        <taxon>Metazoa</taxon>
        <taxon>Spiralia</taxon>
        <taxon>Gnathifera</taxon>
        <taxon>Rotifera</taxon>
        <taxon>Eurotatoria</taxon>
        <taxon>Monogononta</taxon>
        <taxon>Pseudotrocha</taxon>
        <taxon>Ploima</taxon>
        <taxon>Brachionidae</taxon>
        <taxon>Brachionus</taxon>
    </lineage>
</organism>
<dbReference type="Proteomes" id="UP000663879">
    <property type="component" value="Unassembled WGS sequence"/>
</dbReference>
<dbReference type="EMBL" id="CAJNOC010005178">
    <property type="protein sequence ID" value="CAF1044763.1"/>
    <property type="molecule type" value="Genomic_DNA"/>
</dbReference>
<proteinExistence type="predicted"/>
<accession>A0A814K136</accession>
<reference evidence="1" key="1">
    <citation type="submission" date="2021-02" db="EMBL/GenBank/DDBJ databases">
        <authorList>
            <person name="Nowell W R."/>
        </authorList>
    </citation>
    <scope>NUCLEOTIDE SEQUENCE</scope>
    <source>
        <strain evidence="1">Ploen Becks lab</strain>
    </source>
</reference>
<gene>
    <name evidence="1" type="ORF">OXX778_LOCUS18527</name>
</gene>
<dbReference type="AlphaFoldDB" id="A0A814K136"/>
<comment type="caution">
    <text evidence="1">The sequence shown here is derived from an EMBL/GenBank/DDBJ whole genome shotgun (WGS) entry which is preliminary data.</text>
</comment>
<evidence type="ECO:0000313" key="2">
    <source>
        <dbReference type="Proteomes" id="UP000663879"/>
    </source>
</evidence>
<feature type="non-terminal residue" evidence="1">
    <location>
        <position position="1"/>
    </location>
</feature>
<evidence type="ECO:0000313" key="1">
    <source>
        <dbReference type="EMBL" id="CAF1044763.1"/>
    </source>
</evidence>
<evidence type="ECO:0008006" key="3">
    <source>
        <dbReference type="Google" id="ProtNLM"/>
    </source>
</evidence>